<accession>A0A2W7C9Y5</accession>
<keyword evidence="2" id="KW-1185">Reference proteome</keyword>
<name>A0A2W7C9Y5_9HYPH</name>
<dbReference type="Proteomes" id="UP000248616">
    <property type="component" value="Unassembled WGS sequence"/>
</dbReference>
<protein>
    <submittedName>
        <fullName evidence="1">Uncharacterized protein</fullName>
    </submittedName>
</protein>
<sequence length="85" mass="9706">MRFLLYRFGTVLYGRRAWDVARTLDEFCESVGKGRKHGHDDEQSNAHAGSYFIIVLPDARTEPVPFPRSSKCHRAQCFAIHVLAV</sequence>
<gene>
    <name evidence="1" type="ORF">B5V02_07390</name>
</gene>
<reference evidence="2" key="1">
    <citation type="submission" date="2017-03" db="EMBL/GenBank/DDBJ databases">
        <authorList>
            <person name="Safronova V.I."/>
            <person name="Sazanova A.L."/>
            <person name="Chirak E.R."/>
        </authorList>
    </citation>
    <scope>NUCLEOTIDE SEQUENCE [LARGE SCALE GENOMIC DNA]</scope>
    <source>
        <strain evidence="2">Ach-343</strain>
    </source>
</reference>
<comment type="caution">
    <text evidence="1">The sequence shown here is derived from an EMBL/GenBank/DDBJ whole genome shotgun (WGS) entry which is preliminary data.</text>
</comment>
<dbReference type="EMBL" id="MZXV01000013">
    <property type="protein sequence ID" value="PZV39744.1"/>
    <property type="molecule type" value="Genomic_DNA"/>
</dbReference>
<evidence type="ECO:0000313" key="1">
    <source>
        <dbReference type="EMBL" id="PZV39744.1"/>
    </source>
</evidence>
<organism evidence="1 2">
    <name type="scientific">Mesorhizobium kowhaii</name>
    <dbReference type="NCBI Taxonomy" id="1300272"/>
    <lineage>
        <taxon>Bacteria</taxon>
        <taxon>Pseudomonadati</taxon>
        <taxon>Pseudomonadota</taxon>
        <taxon>Alphaproteobacteria</taxon>
        <taxon>Hyphomicrobiales</taxon>
        <taxon>Phyllobacteriaceae</taxon>
        <taxon>Mesorhizobium</taxon>
    </lineage>
</organism>
<evidence type="ECO:0000313" key="2">
    <source>
        <dbReference type="Proteomes" id="UP000248616"/>
    </source>
</evidence>
<proteinExistence type="predicted"/>
<dbReference type="AlphaFoldDB" id="A0A2W7C9Y5"/>